<name>G8XI14_STREN</name>
<keyword evidence="2" id="KW-1185">Reference proteome</keyword>
<organism evidence="1 2">
    <name type="scientific">Streptantibioticus cattleyicolor (strain ATCC 35852 / DSM 46488 / JCM 4925 / NBRC 14057 / NRRL 8057)</name>
    <name type="common">Streptomyces cattleya</name>
    <dbReference type="NCBI Taxonomy" id="1003195"/>
    <lineage>
        <taxon>Bacteria</taxon>
        <taxon>Bacillati</taxon>
        <taxon>Actinomycetota</taxon>
        <taxon>Actinomycetes</taxon>
        <taxon>Kitasatosporales</taxon>
        <taxon>Streptomycetaceae</taxon>
        <taxon>Streptantibioticus</taxon>
    </lineage>
</organism>
<accession>G8XI14</accession>
<dbReference type="Proteomes" id="UP000007842">
    <property type="component" value="Plasmid pSCATT"/>
</dbReference>
<proteinExistence type="predicted"/>
<keyword evidence="1" id="KW-0614">Plasmid</keyword>
<protein>
    <submittedName>
        <fullName evidence="1">Uncharacterized protein</fullName>
    </submittedName>
</protein>
<dbReference type="PATRIC" id="fig|1003195.29.peg.7524"/>
<dbReference type="EMBL" id="CP003229">
    <property type="protein sequence ID" value="AEW99920.1"/>
    <property type="molecule type" value="Genomic_DNA"/>
</dbReference>
<dbReference type="HOGENOM" id="CLU_3317513_0_0_11"/>
<geneLocation type="plasmid" evidence="1 2">
    <name>pSCATT</name>
</geneLocation>
<dbReference type="AlphaFoldDB" id="G8XI14"/>
<reference evidence="2" key="1">
    <citation type="submission" date="2011-12" db="EMBL/GenBank/DDBJ databases">
        <title>Complete genome sequence of Streptomyces cattleya strain DSM 46488.</title>
        <authorList>
            <person name="Ou H.-Y."/>
            <person name="Li P."/>
            <person name="Zhao C."/>
            <person name="O'Hagan D."/>
            <person name="Deng Z."/>
        </authorList>
    </citation>
    <scope>NUCLEOTIDE SEQUENCE [LARGE SCALE GENOMIC DNA]</scope>
    <source>
        <strain evidence="2">ATCC 35852 / DSM 46488 / JCM 4925 / NBRC 14057 / NRRL 8057</strain>
        <plasmid evidence="2">Plasmid pSCATT</plasmid>
    </source>
</reference>
<evidence type="ECO:0000313" key="2">
    <source>
        <dbReference type="Proteomes" id="UP000007842"/>
    </source>
</evidence>
<dbReference type="KEGG" id="scy:SCATT_p17270"/>
<gene>
    <name evidence="1" type="ordered locus">SCATT_p17270</name>
</gene>
<sequence length="39" mass="4314">MKISGSLETKIPEIFAADYDENLQAARSRLLDELGDFGV</sequence>
<evidence type="ECO:0000313" key="1">
    <source>
        <dbReference type="EMBL" id="AEW99920.1"/>
    </source>
</evidence>